<evidence type="ECO:0000256" key="6">
    <source>
        <dbReference type="ARBA" id="ARBA00023136"/>
    </source>
</evidence>
<dbReference type="EMBL" id="CM017879">
    <property type="protein sequence ID" value="KAG1358984.1"/>
    <property type="molecule type" value="Genomic_DNA"/>
</dbReference>
<feature type="region of interest" description="Disordered" evidence="9">
    <location>
        <begin position="234"/>
        <end position="370"/>
    </location>
</feature>
<gene>
    <name evidence="10" type="ORF">COCNU_08G004300</name>
</gene>
<evidence type="ECO:0000256" key="8">
    <source>
        <dbReference type="SAM" id="Coils"/>
    </source>
</evidence>
<comment type="caution">
    <text evidence="10">The sequence shown here is derived from an EMBL/GenBank/DDBJ whole genome shotgun (WGS) entry which is preliminary data.</text>
</comment>
<feature type="compositionally biased region" description="Polar residues" evidence="9">
    <location>
        <begin position="495"/>
        <end position="504"/>
    </location>
</feature>
<feature type="coiled-coil region" evidence="8">
    <location>
        <begin position="733"/>
        <end position="781"/>
    </location>
</feature>
<proteinExistence type="inferred from homology"/>
<feature type="compositionally biased region" description="Basic and acidic residues" evidence="9">
    <location>
        <begin position="246"/>
        <end position="304"/>
    </location>
</feature>
<protein>
    <submittedName>
        <fullName evidence="10">Titin</fullName>
    </submittedName>
</protein>
<evidence type="ECO:0000313" key="10">
    <source>
        <dbReference type="EMBL" id="KAG1358984.1"/>
    </source>
</evidence>
<feature type="region of interest" description="Disordered" evidence="9">
    <location>
        <begin position="45"/>
        <end position="185"/>
    </location>
</feature>
<feature type="compositionally biased region" description="Acidic residues" evidence="9">
    <location>
        <begin position="438"/>
        <end position="449"/>
    </location>
</feature>
<feature type="compositionally biased region" description="Acidic residues" evidence="9">
    <location>
        <begin position="638"/>
        <end position="647"/>
    </location>
</feature>
<feature type="compositionally biased region" description="Basic and acidic residues" evidence="9">
    <location>
        <begin position="349"/>
        <end position="367"/>
    </location>
</feature>
<feature type="compositionally biased region" description="Acidic residues" evidence="9">
    <location>
        <begin position="64"/>
        <end position="73"/>
    </location>
</feature>
<keyword evidence="2" id="KW-1003">Cell membrane</keyword>
<keyword evidence="11" id="KW-1185">Reference proteome</keyword>
<accession>A0A8K0IHE8</accession>
<keyword evidence="5 8" id="KW-0175">Coiled coil</keyword>
<evidence type="ECO:0000256" key="7">
    <source>
        <dbReference type="ARBA" id="ARBA00038080"/>
    </source>
</evidence>
<reference evidence="10" key="2">
    <citation type="submission" date="2019-07" db="EMBL/GenBank/DDBJ databases">
        <authorList>
            <person name="Yang Y."/>
            <person name="Bocs S."/>
            <person name="Baudouin L."/>
        </authorList>
    </citation>
    <scope>NUCLEOTIDE SEQUENCE</scope>
    <source>
        <tissue evidence="10">Spear leaf of Hainan Tall coconut</tissue>
    </source>
</reference>
<sequence length="1172" mass="130283">MTADAKEWNVGCEGQKAESEGKVGLGVVVDGDRKRKEGCNGIACREGEESVGDGSEGTFVMVNEDSDNPAETDLDPRRKVDPVVTDESGGPPTNVGSLSEDVAFGDREAGAEKEGDRNEGVDSVVNAETGVEDRKDETAVSDSAEEETMESKAITAAEAEESKEKEISGRVESEGNNGVANNQVELGGERKEEIVAIETEFKVEPESLAEVQEKLETAMTETDDQTRTEFTVKVEEGQEPETVVTETDHQGKLDVGADTKDELESRSLEVEEKEYVTASIETDHEADPKSEVENVVTETEHQLESEESSVEVQKQDSLTATGGTHDQVEAKSAVVVRTQEPEIVSVSTERNDQEQSEVVVRKEDKQEPTTLVSEIKDQAELQYAEVELKEETEVAGDQDEPEAIVIVGEEQKPETVVPETPTSKSLPLEHEKVSLSNEAEEGPPDECSDENAAASEPQCKTSLQKADSSESAESHEVSMTSHLDGMMKEAEPSGGPQNSKNSSVHHVGDQEFLKEVKVSTKSSENRETSPTETETDIHSTDGPGPSGSVRGADVESEIINASVNSGVEVENVLFQSTGSMVVCSNNGTGLESKVCNDVEIENHAVGMESDSRIGNDSAESGEYLASSVEDDQATRKDDDEEPITEEVEAVKVIQAPPEDPSGSAHDGEKVDIEDPSGSVLDGERVDIEVAKRQPCYIIRVPRFTDDELWVQIQHAKLELEEKTRSRDSIRVSIQKKKATCNECRENLETAKAKEKAARGAYSAKRQEIESVQSMLNKIKNATSIEEIDNKIEAMDREFQHSTMGLKEEKQHLLNIKQLRQRREQLSSNMGSKLDIDMAFDQRDQIEERFKTLKKELDSLKADLSEAEIKGKEVWKEYDDEVRHLKVLQEQFRTADEIRQKAYGHWRNLKDESIEKSKYFYLYKNDQEAAANYASSRDRKGLWLHCSKQVEKIMELWNNNDEFRMQYVKSNKNSTLRRLKTLDGRSLGPDEEPPAPRATIGKSSSSVSNSSNNNPLVAVVASEAKPEKSDVLAAPKEKESFPPLQTAQRNQSSRSKKSTKPSSKETVMAPVSDREEVEAAPKEYGRTKEEEEQARKAEELARKEEELRKEKAEAQMKERLRLEQKAKAKEAEERKRRKAEKAQARAEYRAQKEAELRDLVFFLSKFYAAVKYV</sequence>
<dbReference type="AlphaFoldDB" id="A0A8K0IHE8"/>
<evidence type="ECO:0000256" key="2">
    <source>
        <dbReference type="ARBA" id="ARBA00022475"/>
    </source>
</evidence>
<feature type="compositionally biased region" description="Basic and acidic residues" evidence="9">
    <location>
        <begin position="1023"/>
        <end position="1039"/>
    </location>
</feature>
<feature type="region of interest" description="Disordered" evidence="9">
    <location>
        <begin position="606"/>
        <end position="681"/>
    </location>
</feature>
<dbReference type="OrthoDB" id="1703439at2759"/>
<evidence type="ECO:0000256" key="5">
    <source>
        <dbReference type="ARBA" id="ARBA00023054"/>
    </source>
</evidence>
<feature type="compositionally biased region" description="Basic and acidic residues" evidence="9">
    <location>
        <begin position="1071"/>
        <end position="1144"/>
    </location>
</feature>
<feature type="compositionally biased region" description="Polar residues" evidence="9">
    <location>
        <begin position="458"/>
        <end position="481"/>
    </location>
</feature>
<evidence type="ECO:0000256" key="1">
    <source>
        <dbReference type="ARBA" id="ARBA00004162"/>
    </source>
</evidence>
<name>A0A8K0IHE8_COCNU</name>
<dbReference type="GO" id="GO:0005886">
    <property type="term" value="C:plasma membrane"/>
    <property type="evidence" value="ECO:0007669"/>
    <property type="project" value="UniProtKB-SubCell"/>
</dbReference>
<feature type="region of interest" description="Disordered" evidence="9">
    <location>
        <begin position="390"/>
        <end position="555"/>
    </location>
</feature>
<feature type="compositionally biased region" description="Acidic residues" evidence="9">
    <location>
        <begin position="393"/>
        <end position="402"/>
    </location>
</feature>
<reference evidence="10" key="1">
    <citation type="journal article" date="2017" name="Gigascience">
        <title>The genome draft of coconut (Cocos nucifera).</title>
        <authorList>
            <person name="Xiao Y."/>
            <person name="Xu P."/>
            <person name="Fan H."/>
            <person name="Baudouin L."/>
            <person name="Xia W."/>
            <person name="Bocs S."/>
            <person name="Xu J."/>
            <person name="Li Q."/>
            <person name="Guo A."/>
            <person name="Zhou L."/>
            <person name="Li J."/>
            <person name="Wu Y."/>
            <person name="Ma Z."/>
            <person name="Armero A."/>
            <person name="Issali A.E."/>
            <person name="Liu N."/>
            <person name="Peng M."/>
            <person name="Yang Y."/>
        </authorList>
    </citation>
    <scope>NUCLEOTIDE SEQUENCE</scope>
    <source>
        <tissue evidence="10">Spear leaf of Hainan Tall coconut</tissue>
    </source>
</reference>
<comment type="subcellular location">
    <subcellularLocation>
        <location evidence="1">Cell membrane</location>
        <topology evidence="1">Single-pass membrane protein</topology>
    </subcellularLocation>
</comment>
<comment type="similarity">
    <text evidence="7">Belongs to the plant Proton pump-interactor protein family.</text>
</comment>
<dbReference type="InterPro" id="IPR055282">
    <property type="entry name" value="PPI1-4"/>
</dbReference>
<evidence type="ECO:0000256" key="9">
    <source>
        <dbReference type="SAM" id="MobiDB-lite"/>
    </source>
</evidence>
<evidence type="ECO:0000313" key="11">
    <source>
        <dbReference type="Proteomes" id="UP000797356"/>
    </source>
</evidence>
<evidence type="ECO:0000256" key="3">
    <source>
        <dbReference type="ARBA" id="ARBA00022692"/>
    </source>
</evidence>
<keyword evidence="3" id="KW-0812">Transmembrane</keyword>
<feature type="compositionally biased region" description="Basic and acidic residues" evidence="9">
    <location>
        <begin position="160"/>
        <end position="173"/>
    </location>
</feature>
<feature type="compositionally biased region" description="Low complexity" evidence="9">
    <location>
        <begin position="1002"/>
        <end position="1021"/>
    </location>
</feature>
<feature type="compositionally biased region" description="Polar residues" evidence="9">
    <location>
        <begin position="174"/>
        <end position="184"/>
    </location>
</feature>
<organism evidence="10 11">
    <name type="scientific">Cocos nucifera</name>
    <name type="common">Coconut palm</name>
    <dbReference type="NCBI Taxonomy" id="13894"/>
    <lineage>
        <taxon>Eukaryota</taxon>
        <taxon>Viridiplantae</taxon>
        <taxon>Streptophyta</taxon>
        <taxon>Embryophyta</taxon>
        <taxon>Tracheophyta</taxon>
        <taxon>Spermatophyta</taxon>
        <taxon>Magnoliopsida</taxon>
        <taxon>Liliopsida</taxon>
        <taxon>Arecaceae</taxon>
        <taxon>Arecoideae</taxon>
        <taxon>Cocoseae</taxon>
        <taxon>Attaleinae</taxon>
        <taxon>Cocos</taxon>
    </lineage>
</organism>
<dbReference type="Proteomes" id="UP000797356">
    <property type="component" value="Chromosome 8"/>
</dbReference>
<feature type="coiled-coil region" evidence="8">
    <location>
        <begin position="808"/>
        <end position="869"/>
    </location>
</feature>
<feature type="compositionally biased region" description="Basic and acidic residues" evidence="9">
    <location>
        <begin position="104"/>
        <end position="120"/>
    </location>
</feature>
<feature type="compositionally biased region" description="Polar residues" evidence="9">
    <location>
        <begin position="315"/>
        <end position="324"/>
    </location>
</feature>
<dbReference type="PANTHER" id="PTHR32219:SF3">
    <property type="entry name" value="CALPONIN-LIKE DOMAIN PROTEIN"/>
    <property type="match status" value="1"/>
</dbReference>
<dbReference type="PANTHER" id="PTHR32219">
    <property type="entry name" value="RNA-BINDING PROTEIN YLMH-RELATED"/>
    <property type="match status" value="1"/>
</dbReference>
<keyword evidence="6" id="KW-0472">Membrane</keyword>
<keyword evidence="4" id="KW-1133">Transmembrane helix</keyword>
<evidence type="ECO:0000256" key="4">
    <source>
        <dbReference type="ARBA" id="ARBA00022989"/>
    </source>
</evidence>
<feature type="region of interest" description="Disordered" evidence="9">
    <location>
        <begin position="977"/>
        <end position="1144"/>
    </location>
</feature>
<feature type="compositionally biased region" description="Basic and acidic residues" evidence="9">
    <location>
        <begin position="506"/>
        <end position="539"/>
    </location>
</feature>